<evidence type="ECO:0000313" key="4">
    <source>
        <dbReference type="EMBL" id="QNQ90064.1"/>
    </source>
</evidence>
<dbReference type="AlphaFoldDB" id="A0A7H0SND9"/>
<gene>
    <name evidence="4" type="ORF">GP475_04955</name>
</gene>
<dbReference type="Pfam" id="PF14561">
    <property type="entry name" value="TPR_20"/>
    <property type="match status" value="1"/>
</dbReference>
<dbReference type="SUPFAM" id="SSF48452">
    <property type="entry name" value="TPR-like"/>
    <property type="match status" value="1"/>
</dbReference>
<dbReference type="InterPro" id="IPR013766">
    <property type="entry name" value="Thioredoxin_domain"/>
</dbReference>
<dbReference type="CDD" id="cd02956">
    <property type="entry name" value="ybbN"/>
    <property type="match status" value="1"/>
</dbReference>
<keyword evidence="5" id="KW-1185">Reference proteome</keyword>
<dbReference type="KEGG" id="cpoy:GP475_04955"/>
<dbReference type="Gene3D" id="1.25.40.10">
    <property type="entry name" value="Tetratricopeptide repeat domain"/>
    <property type="match status" value="2"/>
</dbReference>
<dbReference type="GO" id="GO:0006950">
    <property type="term" value="P:response to stress"/>
    <property type="evidence" value="ECO:0007669"/>
    <property type="project" value="UniProtKB-ARBA"/>
</dbReference>
<dbReference type="PANTHER" id="PTHR45663:SF11">
    <property type="entry name" value="GEO12009P1"/>
    <property type="match status" value="1"/>
</dbReference>
<evidence type="ECO:0000256" key="3">
    <source>
        <dbReference type="ARBA" id="ARBA00023284"/>
    </source>
</evidence>
<dbReference type="GO" id="GO:0015035">
    <property type="term" value="F:protein-disulfide reductase activity"/>
    <property type="evidence" value="ECO:0007669"/>
    <property type="project" value="TreeGrafter"/>
</dbReference>
<dbReference type="SUPFAM" id="SSF52833">
    <property type="entry name" value="Thioredoxin-like"/>
    <property type="match status" value="1"/>
</dbReference>
<dbReference type="Proteomes" id="UP000516320">
    <property type="component" value="Chromosome"/>
</dbReference>
<evidence type="ECO:0000313" key="5">
    <source>
        <dbReference type="Proteomes" id="UP000516320"/>
    </source>
</evidence>
<proteinExistence type="inferred from homology"/>
<reference evidence="4 5" key="1">
    <citation type="submission" date="2019-12" db="EMBL/GenBank/DDBJ databases">
        <title>Corynebacterium sp. nov., isolated from feces of the Anser Albifrons in China.</title>
        <authorList>
            <person name="Liu Q."/>
        </authorList>
    </citation>
    <scope>NUCLEOTIDE SEQUENCE [LARGE SCALE GENOMIC DNA]</scope>
    <source>
        <strain evidence="4 5">4H37-19</strain>
    </source>
</reference>
<comment type="function">
    <text evidence="1">Participates in various redox reactions through the reversible oxidation of its active center dithiol to a disulfide and catalyzes dithiol-disulfide exchange reactions.</text>
</comment>
<accession>A0A7H0SND9</accession>
<dbReference type="PANTHER" id="PTHR45663">
    <property type="entry name" value="GEO12009P1"/>
    <property type="match status" value="1"/>
</dbReference>
<sequence>MTTPDRFISGAIDLGQIKARADAQAQAQKSTDSVGGIPSSMTVTVENLETEVIRRSLQVPVIVLIGTSASPDSEQLRNQLVELAQRSHRGFIFGYVDADHSPDLAQVFGVRGLPTVLVIAAGRPVTSFEGGQPAEVVEQWVKDIVTKLGPQLSGLPAEDEAEQVSEPRDPRYEAAEAALADEDYETAKRYYAQVLEEDPDNEDARRAYERTRLLERLAAADISEDPGAVADCDPHDFEKALVAVDADIAQGRVEEGLSRMISFLKGDHRDEARARLLELFNLFEPHDSCVIRARTAMASALF</sequence>
<dbReference type="Gene3D" id="3.40.30.10">
    <property type="entry name" value="Glutaredoxin"/>
    <property type="match status" value="1"/>
</dbReference>
<dbReference type="RefSeq" id="WP_187975524.1">
    <property type="nucleotide sequence ID" value="NZ_CP046884.1"/>
</dbReference>
<dbReference type="EMBL" id="CP046884">
    <property type="protein sequence ID" value="QNQ90064.1"/>
    <property type="molecule type" value="Genomic_DNA"/>
</dbReference>
<dbReference type="InterPro" id="IPR036249">
    <property type="entry name" value="Thioredoxin-like_sf"/>
</dbReference>
<keyword evidence="3" id="KW-0676">Redox-active center</keyword>
<dbReference type="Pfam" id="PF00085">
    <property type="entry name" value="Thioredoxin"/>
    <property type="match status" value="1"/>
</dbReference>
<name>A0A7H0SND9_9CORY</name>
<dbReference type="InterPro" id="IPR011990">
    <property type="entry name" value="TPR-like_helical_dom_sf"/>
</dbReference>
<organism evidence="4 5">
    <name type="scientific">Corynebacterium poyangense</name>
    <dbReference type="NCBI Taxonomy" id="2684405"/>
    <lineage>
        <taxon>Bacteria</taxon>
        <taxon>Bacillati</taxon>
        <taxon>Actinomycetota</taxon>
        <taxon>Actinomycetes</taxon>
        <taxon>Mycobacteriales</taxon>
        <taxon>Corynebacteriaceae</taxon>
        <taxon>Corynebacterium</taxon>
    </lineage>
</organism>
<evidence type="ECO:0000256" key="1">
    <source>
        <dbReference type="ARBA" id="ARBA00003318"/>
    </source>
</evidence>
<evidence type="ECO:0000256" key="2">
    <source>
        <dbReference type="ARBA" id="ARBA00008987"/>
    </source>
</evidence>
<protein>
    <submittedName>
        <fullName evidence="4">Tetratricopeptide repeat protein</fullName>
    </submittedName>
</protein>
<dbReference type="GO" id="GO:0005737">
    <property type="term" value="C:cytoplasm"/>
    <property type="evidence" value="ECO:0007669"/>
    <property type="project" value="TreeGrafter"/>
</dbReference>
<comment type="similarity">
    <text evidence="2">Belongs to the thioredoxin family.</text>
</comment>
<dbReference type="PROSITE" id="PS51352">
    <property type="entry name" value="THIOREDOXIN_2"/>
    <property type="match status" value="1"/>
</dbReference>